<keyword evidence="3" id="KW-1133">Transmembrane helix</keyword>
<evidence type="ECO:0000256" key="3">
    <source>
        <dbReference type="ARBA" id="ARBA00022989"/>
    </source>
</evidence>
<protein>
    <submittedName>
        <fullName evidence="5">Uncharacterized protein</fullName>
    </submittedName>
</protein>
<dbReference type="Proteomes" id="UP001359559">
    <property type="component" value="Unassembled WGS sequence"/>
</dbReference>
<dbReference type="AlphaFoldDB" id="A0AAN9JQL7"/>
<proteinExistence type="predicted"/>
<gene>
    <name evidence="5" type="ORF">RJT34_13133</name>
</gene>
<dbReference type="InterPro" id="IPR006514">
    <property type="entry name" value="IRX15/GXM/AGM"/>
</dbReference>
<name>A0AAN9JQL7_CLITE</name>
<evidence type="ECO:0000256" key="1">
    <source>
        <dbReference type="ARBA" id="ARBA00004194"/>
    </source>
</evidence>
<evidence type="ECO:0000256" key="2">
    <source>
        <dbReference type="ARBA" id="ARBA00022692"/>
    </source>
</evidence>
<keyword evidence="6" id="KW-1185">Reference proteome</keyword>
<organism evidence="5 6">
    <name type="scientific">Clitoria ternatea</name>
    <name type="common">Butterfly pea</name>
    <dbReference type="NCBI Taxonomy" id="43366"/>
    <lineage>
        <taxon>Eukaryota</taxon>
        <taxon>Viridiplantae</taxon>
        <taxon>Streptophyta</taxon>
        <taxon>Embryophyta</taxon>
        <taxon>Tracheophyta</taxon>
        <taxon>Spermatophyta</taxon>
        <taxon>Magnoliopsida</taxon>
        <taxon>eudicotyledons</taxon>
        <taxon>Gunneridae</taxon>
        <taxon>Pentapetalae</taxon>
        <taxon>rosids</taxon>
        <taxon>fabids</taxon>
        <taxon>Fabales</taxon>
        <taxon>Fabaceae</taxon>
        <taxon>Papilionoideae</taxon>
        <taxon>50 kb inversion clade</taxon>
        <taxon>NPAAA clade</taxon>
        <taxon>indigoferoid/millettioid clade</taxon>
        <taxon>Phaseoleae</taxon>
        <taxon>Clitoria</taxon>
    </lineage>
</organism>
<dbReference type="GO" id="GO:0000139">
    <property type="term" value="C:Golgi membrane"/>
    <property type="evidence" value="ECO:0007669"/>
    <property type="project" value="UniProtKB-SubCell"/>
</dbReference>
<evidence type="ECO:0000256" key="4">
    <source>
        <dbReference type="ARBA" id="ARBA00023136"/>
    </source>
</evidence>
<keyword evidence="2" id="KW-0812">Transmembrane</keyword>
<dbReference type="GO" id="GO:0045492">
    <property type="term" value="P:xylan biosynthetic process"/>
    <property type="evidence" value="ECO:0007669"/>
    <property type="project" value="InterPro"/>
</dbReference>
<dbReference type="EMBL" id="JAYKXN010000003">
    <property type="protein sequence ID" value="KAK7302248.1"/>
    <property type="molecule type" value="Genomic_DNA"/>
</dbReference>
<comment type="caution">
    <text evidence="5">The sequence shown here is derived from an EMBL/GenBank/DDBJ whole genome shotgun (WGS) entry which is preliminary data.</text>
</comment>
<dbReference type="Pfam" id="PF21729">
    <property type="entry name" value="IRX15_IRX15L_GXM"/>
    <property type="match status" value="1"/>
</dbReference>
<evidence type="ECO:0000313" key="6">
    <source>
        <dbReference type="Proteomes" id="UP001359559"/>
    </source>
</evidence>
<accession>A0AAN9JQL7</accession>
<evidence type="ECO:0000313" key="5">
    <source>
        <dbReference type="EMBL" id="KAK7302248.1"/>
    </source>
</evidence>
<dbReference type="PANTHER" id="PTHR31444">
    <property type="entry name" value="OS11G0490100 PROTEIN"/>
    <property type="match status" value="1"/>
</dbReference>
<reference evidence="5 6" key="1">
    <citation type="submission" date="2024-01" db="EMBL/GenBank/DDBJ databases">
        <title>The genomes of 5 underutilized Papilionoideae crops provide insights into root nodulation and disease resistance.</title>
        <authorList>
            <person name="Yuan L."/>
        </authorList>
    </citation>
    <scope>NUCLEOTIDE SEQUENCE [LARGE SCALE GENOMIC DNA]</scope>
    <source>
        <strain evidence="5">LY-2023</strain>
        <tissue evidence="5">Leaf</tissue>
    </source>
</reference>
<comment type="subcellular location">
    <subcellularLocation>
        <location evidence="1">Golgi apparatus membrane</location>
        <topology evidence="1">Single-pass membrane protein</topology>
    </subcellularLocation>
</comment>
<sequence>MNAAGSTVSLEDDHDMIRKVEKSKCKLALKNLLPEVYEKNWDIIVVDGPSGDLPESPGRMAPIYTASVPARAGNISVLYMMSMYDRKMVFLGVPVMRTHCILKGNYGTSGSEVTSIQQFSALPK</sequence>
<keyword evidence="4" id="KW-0472">Membrane</keyword>